<dbReference type="InterPro" id="IPR029063">
    <property type="entry name" value="SAM-dependent_MTases_sf"/>
</dbReference>
<dbReference type="SUPFAM" id="SSF53335">
    <property type="entry name" value="S-adenosyl-L-methionine-dependent methyltransferases"/>
    <property type="match status" value="1"/>
</dbReference>
<evidence type="ECO:0000259" key="6">
    <source>
        <dbReference type="Pfam" id="PF05175"/>
    </source>
</evidence>
<dbReference type="NCBIfam" id="TIGR00536">
    <property type="entry name" value="hemK_fam"/>
    <property type="match status" value="1"/>
</dbReference>
<dbReference type="GO" id="GO:0003676">
    <property type="term" value="F:nucleic acid binding"/>
    <property type="evidence" value="ECO:0007669"/>
    <property type="project" value="InterPro"/>
</dbReference>
<dbReference type="CDD" id="cd02440">
    <property type="entry name" value="AdoMet_MTases"/>
    <property type="match status" value="1"/>
</dbReference>
<dbReference type="PANTHER" id="PTHR18895">
    <property type="entry name" value="HEMK METHYLTRANSFERASE"/>
    <property type="match status" value="1"/>
</dbReference>
<gene>
    <name evidence="8" type="ORF">FC62_GL000362</name>
</gene>
<dbReference type="InterPro" id="IPR002052">
    <property type="entry name" value="DNA_methylase_N6_adenine_CS"/>
</dbReference>
<dbReference type="EC" id="2.1.1.297" evidence="1"/>
<accession>A0A0R1H524</accession>
<dbReference type="RefSeq" id="WP_056946035.1">
    <property type="nucleotide sequence ID" value="NZ_AZCV01000001.1"/>
</dbReference>
<evidence type="ECO:0000256" key="3">
    <source>
        <dbReference type="ARBA" id="ARBA00022679"/>
    </source>
</evidence>
<evidence type="ECO:0000256" key="1">
    <source>
        <dbReference type="ARBA" id="ARBA00012771"/>
    </source>
</evidence>
<evidence type="ECO:0000313" key="8">
    <source>
        <dbReference type="EMBL" id="KRK38674.1"/>
    </source>
</evidence>
<evidence type="ECO:0000256" key="2">
    <source>
        <dbReference type="ARBA" id="ARBA00022603"/>
    </source>
</evidence>
<dbReference type="PANTHER" id="PTHR18895:SF74">
    <property type="entry name" value="MTRF1L RELEASE FACTOR GLUTAMINE METHYLTRANSFERASE"/>
    <property type="match status" value="1"/>
</dbReference>
<dbReference type="InterPro" id="IPR040758">
    <property type="entry name" value="PrmC_N"/>
</dbReference>
<dbReference type="InterPro" id="IPR007848">
    <property type="entry name" value="Small_mtfrase_dom"/>
</dbReference>
<dbReference type="Pfam" id="PF05175">
    <property type="entry name" value="MTS"/>
    <property type="match status" value="1"/>
</dbReference>
<dbReference type="GO" id="GO:0102559">
    <property type="term" value="F:peptide chain release factor N(5)-glutamine methyltransferase activity"/>
    <property type="evidence" value="ECO:0007669"/>
    <property type="project" value="UniProtKB-EC"/>
</dbReference>
<dbReference type="InterPro" id="IPR050320">
    <property type="entry name" value="N5-glutamine_MTase"/>
</dbReference>
<name>A0A0R1H524_9LACO</name>
<organism evidence="8 9">
    <name type="scientific">Amylolactobacillus amylotrophicus DSM 20534</name>
    <dbReference type="NCBI Taxonomy" id="1423722"/>
    <lineage>
        <taxon>Bacteria</taxon>
        <taxon>Bacillati</taxon>
        <taxon>Bacillota</taxon>
        <taxon>Bacilli</taxon>
        <taxon>Lactobacillales</taxon>
        <taxon>Lactobacillaceae</taxon>
        <taxon>Amylolactobacillus</taxon>
    </lineage>
</organism>
<evidence type="ECO:0000256" key="4">
    <source>
        <dbReference type="ARBA" id="ARBA00022691"/>
    </source>
</evidence>
<dbReference type="Pfam" id="PF17827">
    <property type="entry name" value="PrmC_N"/>
    <property type="match status" value="1"/>
</dbReference>
<keyword evidence="2 8" id="KW-0489">Methyltransferase</keyword>
<keyword evidence="4" id="KW-0949">S-adenosyl-L-methionine</keyword>
<dbReference type="NCBIfam" id="TIGR03534">
    <property type="entry name" value="RF_mod_PrmC"/>
    <property type="match status" value="1"/>
</dbReference>
<evidence type="ECO:0000259" key="7">
    <source>
        <dbReference type="Pfam" id="PF17827"/>
    </source>
</evidence>
<reference evidence="8 9" key="1">
    <citation type="journal article" date="2015" name="Genome Announc.">
        <title>Expanding the biotechnology potential of lactobacilli through comparative genomics of 213 strains and associated genera.</title>
        <authorList>
            <person name="Sun Z."/>
            <person name="Harris H.M."/>
            <person name="McCann A."/>
            <person name="Guo C."/>
            <person name="Argimon S."/>
            <person name="Zhang W."/>
            <person name="Yang X."/>
            <person name="Jeffery I.B."/>
            <person name="Cooney J.C."/>
            <person name="Kagawa T.F."/>
            <person name="Liu W."/>
            <person name="Song Y."/>
            <person name="Salvetti E."/>
            <person name="Wrobel A."/>
            <person name="Rasinkangas P."/>
            <person name="Parkhill J."/>
            <person name="Rea M.C."/>
            <person name="O'Sullivan O."/>
            <person name="Ritari J."/>
            <person name="Douillard F.P."/>
            <person name="Paul Ross R."/>
            <person name="Yang R."/>
            <person name="Briner A.E."/>
            <person name="Felis G.E."/>
            <person name="de Vos W.M."/>
            <person name="Barrangou R."/>
            <person name="Klaenhammer T.R."/>
            <person name="Caufield P.W."/>
            <person name="Cui Y."/>
            <person name="Zhang H."/>
            <person name="O'Toole P.W."/>
        </authorList>
    </citation>
    <scope>NUCLEOTIDE SEQUENCE [LARGE SCALE GENOMIC DNA]</scope>
    <source>
        <strain evidence="8 9">DSM 20534</strain>
    </source>
</reference>
<evidence type="ECO:0000256" key="5">
    <source>
        <dbReference type="ARBA" id="ARBA00048391"/>
    </source>
</evidence>
<feature type="domain" description="Methyltransferase small" evidence="6">
    <location>
        <begin position="117"/>
        <end position="210"/>
    </location>
</feature>
<dbReference type="GO" id="GO:0032259">
    <property type="term" value="P:methylation"/>
    <property type="evidence" value="ECO:0007669"/>
    <property type="project" value="UniProtKB-KW"/>
</dbReference>
<dbReference type="InterPro" id="IPR004556">
    <property type="entry name" value="HemK-like"/>
</dbReference>
<comment type="catalytic activity">
    <reaction evidence="5">
        <text>L-glutaminyl-[peptide chain release factor] + S-adenosyl-L-methionine = N(5)-methyl-L-glutaminyl-[peptide chain release factor] + S-adenosyl-L-homocysteine + H(+)</text>
        <dbReference type="Rhea" id="RHEA:42896"/>
        <dbReference type="Rhea" id="RHEA-COMP:10271"/>
        <dbReference type="Rhea" id="RHEA-COMP:10272"/>
        <dbReference type="ChEBI" id="CHEBI:15378"/>
        <dbReference type="ChEBI" id="CHEBI:30011"/>
        <dbReference type="ChEBI" id="CHEBI:57856"/>
        <dbReference type="ChEBI" id="CHEBI:59789"/>
        <dbReference type="ChEBI" id="CHEBI:61891"/>
        <dbReference type="EC" id="2.1.1.297"/>
    </reaction>
</comment>
<dbReference type="InterPro" id="IPR019874">
    <property type="entry name" value="RF_methyltr_PrmC"/>
</dbReference>
<dbReference type="Gene3D" id="3.40.50.150">
    <property type="entry name" value="Vaccinia Virus protein VP39"/>
    <property type="match status" value="1"/>
</dbReference>
<dbReference type="AlphaFoldDB" id="A0A0R1H524"/>
<dbReference type="PROSITE" id="PS00092">
    <property type="entry name" value="N6_MTASE"/>
    <property type="match status" value="1"/>
</dbReference>
<keyword evidence="3" id="KW-0808">Transferase</keyword>
<sequence>MTRKSIEAAIAHAVALAKEANPAILPADIAFLVGERLGLTPSQLRLHGRELLLPAQMQQLNADVAALINGQSSQYILGYAWFLGEQIKVNEHVLIPRFETEELVAWVAADLKLRQVTKHVDVLDLGTGSGAILVGLSTLLNEAVVKHALKLRLSASDISGDALAVARKNFKQHNLAVQTISADVLQGLGKFDVIVSNPPYIMDEEAAVMDASVLLNEPHLALFAGVDGLDFYRRFTAQVDAHLSENGCFYLEFGYRQKQLLADLLTAELPNYTFEFRQDMEGHDRMVRGIKHETKD</sequence>
<feature type="domain" description="Release factor glutamine methyltransferase N-terminal" evidence="7">
    <location>
        <begin position="9"/>
        <end position="78"/>
    </location>
</feature>
<dbReference type="Gene3D" id="1.10.8.10">
    <property type="entry name" value="DNA helicase RuvA subunit, C-terminal domain"/>
    <property type="match status" value="1"/>
</dbReference>
<dbReference type="EMBL" id="AZCV01000001">
    <property type="protein sequence ID" value="KRK38674.1"/>
    <property type="molecule type" value="Genomic_DNA"/>
</dbReference>
<dbReference type="Proteomes" id="UP000050909">
    <property type="component" value="Unassembled WGS sequence"/>
</dbReference>
<evidence type="ECO:0000313" key="9">
    <source>
        <dbReference type="Proteomes" id="UP000050909"/>
    </source>
</evidence>
<keyword evidence="9" id="KW-1185">Reference proteome</keyword>
<protein>
    <recommendedName>
        <fullName evidence="1">peptide chain release factor N(5)-glutamine methyltransferase</fullName>
        <ecNumber evidence="1">2.1.1.297</ecNumber>
    </recommendedName>
</protein>
<proteinExistence type="predicted"/>
<dbReference type="PATRIC" id="fig|1423722.3.peg.368"/>
<comment type="caution">
    <text evidence="8">The sequence shown here is derived from an EMBL/GenBank/DDBJ whole genome shotgun (WGS) entry which is preliminary data.</text>
</comment>